<comment type="caution">
    <text evidence="3">The sequence shown here is derived from an EMBL/GenBank/DDBJ whole genome shotgun (WGS) entry which is preliminary data.</text>
</comment>
<dbReference type="PROSITE" id="PS50043">
    <property type="entry name" value="HTH_LUXR_2"/>
    <property type="match status" value="1"/>
</dbReference>
<name>A0A6V8LM51_9ACTN</name>
<dbReference type="AlphaFoldDB" id="A0A6V8LM51"/>
<protein>
    <submittedName>
        <fullName evidence="3">DNA-binding response regulator</fullName>
    </submittedName>
</protein>
<reference evidence="3 4" key="2">
    <citation type="submission" date="2020-03" db="EMBL/GenBank/DDBJ databases">
        <authorList>
            <person name="Ichikawa N."/>
            <person name="Kimura A."/>
            <person name="Kitahashi Y."/>
            <person name="Uohara A."/>
        </authorList>
    </citation>
    <scope>NUCLEOTIDE SEQUENCE [LARGE SCALE GENOMIC DNA]</scope>
    <source>
        <strain evidence="3 4">NBRC 108638</strain>
    </source>
</reference>
<evidence type="ECO:0000256" key="1">
    <source>
        <dbReference type="ARBA" id="ARBA00023125"/>
    </source>
</evidence>
<gene>
    <name evidence="3" type="primary">desR_2</name>
    <name evidence="3" type="ORF">Prum_093310</name>
</gene>
<dbReference type="PROSITE" id="PS00622">
    <property type="entry name" value="HTH_LUXR_1"/>
    <property type="match status" value="1"/>
</dbReference>
<dbReference type="GO" id="GO:0003677">
    <property type="term" value="F:DNA binding"/>
    <property type="evidence" value="ECO:0007669"/>
    <property type="project" value="UniProtKB-KW"/>
</dbReference>
<dbReference type="InterPro" id="IPR000792">
    <property type="entry name" value="Tscrpt_reg_LuxR_C"/>
</dbReference>
<dbReference type="InterPro" id="IPR016032">
    <property type="entry name" value="Sig_transdc_resp-reg_C-effctor"/>
</dbReference>
<dbReference type="Pfam" id="PF00196">
    <property type="entry name" value="GerE"/>
    <property type="match status" value="1"/>
</dbReference>
<dbReference type="GO" id="GO:0006355">
    <property type="term" value="P:regulation of DNA-templated transcription"/>
    <property type="evidence" value="ECO:0007669"/>
    <property type="project" value="InterPro"/>
</dbReference>
<evidence type="ECO:0000259" key="2">
    <source>
        <dbReference type="PROSITE" id="PS50043"/>
    </source>
</evidence>
<reference evidence="3 4" key="1">
    <citation type="submission" date="2020-03" db="EMBL/GenBank/DDBJ databases">
        <title>Whole genome shotgun sequence of Phytohabitans rumicis NBRC 108638.</title>
        <authorList>
            <person name="Komaki H."/>
            <person name="Tamura T."/>
        </authorList>
    </citation>
    <scope>NUCLEOTIDE SEQUENCE [LARGE SCALE GENOMIC DNA]</scope>
    <source>
        <strain evidence="3 4">NBRC 108638</strain>
    </source>
</reference>
<dbReference type="EMBL" id="BLPG01000002">
    <property type="protein sequence ID" value="GFJ95689.1"/>
    <property type="molecule type" value="Genomic_DNA"/>
</dbReference>
<dbReference type="InterPro" id="IPR039420">
    <property type="entry name" value="WalR-like"/>
</dbReference>
<dbReference type="SUPFAM" id="SSF46894">
    <property type="entry name" value="C-terminal effector domain of the bipartite response regulators"/>
    <property type="match status" value="1"/>
</dbReference>
<dbReference type="SMART" id="SM00421">
    <property type="entry name" value="HTH_LUXR"/>
    <property type="match status" value="1"/>
</dbReference>
<dbReference type="PANTHER" id="PTHR43214">
    <property type="entry name" value="TWO-COMPONENT RESPONSE REGULATOR"/>
    <property type="match status" value="1"/>
</dbReference>
<dbReference type="PANTHER" id="PTHR43214:SF42">
    <property type="entry name" value="TRANSCRIPTIONAL REGULATORY PROTEIN DESR"/>
    <property type="match status" value="1"/>
</dbReference>
<evidence type="ECO:0000313" key="3">
    <source>
        <dbReference type="EMBL" id="GFJ95689.1"/>
    </source>
</evidence>
<dbReference type="Proteomes" id="UP000482960">
    <property type="component" value="Unassembled WGS sequence"/>
</dbReference>
<dbReference type="PRINTS" id="PR00038">
    <property type="entry name" value="HTHLUXR"/>
</dbReference>
<sequence length="190" mass="20231">MLALDGALVRGALAFILSEHDDIDVVGEVGVVQALPQQIRSRRPDVVVADASTFEIIKGRLSCPALVLASARQARAVATAVRNQDHPCGLLGEQVAPQRVVDGVRRLARGEPVVDATLVVAALHQPSPLTEREVEVLQVAATGHPAKEIAARLSLSPGTVRNYLARVVTKVGARTRVEAVRKAREAGWIL</sequence>
<accession>A0A6V8LM51</accession>
<keyword evidence="4" id="KW-1185">Reference proteome</keyword>
<keyword evidence="1 3" id="KW-0238">DNA-binding</keyword>
<feature type="domain" description="HTH luxR-type" evidence="2">
    <location>
        <begin position="122"/>
        <end position="187"/>
    </location>
</feature>
<dbReference type="Gene3D" id="3.40.50.2300">
    <property type="match status" value="1"/>
</dbReference>
<dbReference type="CDD" id="cd06170">
    <property type="entry name" value="LuxR_C_like"/>
    <property type="match status" value="1"/>
</dbReference>
<evidence type="ECO:0000313" key="4">
    <source>
        <dbReference type="Proteomes" id="UP000482960"/>
    </source>
</evidence>
<proteinExistence type="predicted"/>
<organism evidence="3 4">
    <name type="scientific">Phytohabitans rumicis</name>
    <dbReference type="NCBI Taxonomy" id="1076125"/>
    <lineage>
        <taxon>Bacteria</taxon>
        <taxon>Bacillati</taxon>
        <taxon>Actinomycetota</taxon>
        <taxon>Actinomycetes</taxon>
        <taxon>Micromonosporales</taxon>
        <taxon>Micromonosporaceae</taxon>
    </lineage>
</organism>